<dbReference type="GO" id="GO:0061630">
    <property type="term" value="F:ubiquitin protein ligase activity"/>
    <property type="evidence" value="ECO:0007669"/>
    <property type="project" value="TreeGrafter"/>
</dbReference>
<keyword evidence="1" id="KW-0479">Metal-binding</keyword>
<dbReference type="Gene3D" id="3.30.40.10">
    <property type="entry name" value="Zinc/RING finger domain, C3HC4 (zinc finger)"/>
    <property type="match status" value="1"/>
</dbReference>
<dbReference type="InterPro" id="IPR001841">
    <property type="entry name" value="Znf_RING"/>
</dbReference>
<evidence type="ECO:0000313" key="7">
    <source>
        <dbReference type="EMBL" id="GFY61716.1"/>
    </source>
</evidence>
<evidence type="ECO:0000256" key="3">
    <source>
        <dbReference type="ARBA" id="ARBA00022833"/>
    </source>
</evidence>
<dbReference type="PANTHER" id="PTHR45969">
    <property type="entry name" value="RING ZINC FINGER PROTEIN-RELATED"/>
    <property type="match status" value="1"/>
</dbReference>
<feature type="domain" description="RING-type" evidence="6">
    <location>
        <begin position="25"/>
        <end position="66"/>
    </location>
</feature>
<proteinExistence type="predicted"/>
<dbReference type="PROSITE" id="PS50089">
    <property type="entry name" value="ZF_RING_2"/>
    <property type="match status" value="1"/>
</dbReference>
<organism evidence="7 8">
    <name type="scientific">Trichonephila inaurata madagascariensis</name>
    <dbReference type="NCBI Taxonomy" id="2747483"/>
    <lineage>
        <taxon>Eukaryota</taxon>
        <taxon>Metazoa</taxon>
        <taxon>Ecdysozoa</taxon>
        <taxon>Arthropoda</taxon>
        <taxon>Chelicerata</taxon>
        <taxon>Arachnida</taxon>
        <taxon>Araneae</taxon>
        <taxon>Araneomorphae</taxon>
        <taxon>Entelegynae</taxon>
        <taxon>Araneoidea</taxon>
        <taxon>Nephilidae</taxon>
        <taxon>Trichonephila</taxon>
        <taxon>Trichonephila inaurata</taxon>
    </lineage>
</organism>
<dbReference type="PANTHER" id="PTHR45969:SF69">
    <property type="entry name" value="FINGER DOMAIN PROTEIN, PUTATIVE (AFU_ORTHOLOGUE AFUA_3G12190)-RELATED"/>
    <property type="match status" value="1"/>
</dbReference>
<dbReference type="GO" id="GO:0016567">
    <property type="term" value="P:protein ubiquitination"/>
    <property type="evidence" value="ECO:0007669"/>
    <property type="project" value="TreeGrafter"/>
</dbReference>
<dbReference type="SMART" id="SM00184">
    <property type="entry name" value="RING"/>
    <property type="match status" value="1"/>
</dbReference>
<gene>
    <name evidence="7" type="ORF">TNIN_226221</name>
</gene>
<accession>A0A8X7CCJ3</accession>
<evidence type="ECO:0000256" key="5">
    <source>
        <dbReference type="SAM" id="MobiDB-lite"/>
    </source>
</evidence>
<evidence type="ECO:0000256" key="1">
    <source>
        <dbReference type="ARBA" id="ARBA00022723"/>
    </source>
</evidence>
<protein>
    <recommendedName>
        <fullName evidence="6">RING-type domain-containing protein</fullName>
    </recommendedName>
</protein>
<dbReference type="EMBL" id="BMAV01013806">
    <property type="protein sequence ID" value="GFY61716.1"/>
    <property type="molecule type" value="Genomic_DNA"/>
</dbReference>
<sequence length="151" mass="17127">MMQSENNDSLSSAPQKPGNNDSTECAICLNCDDAERYTLGQCKHTFHLICLREWLDNGKSTCPYCRGKVFKKDKISIGCGAEHLELLRQIDDPDITLEDLFTDTESDSDSDFYFDTDGESLSESEHELSLEFIPGTMDQLIQDMLESINRR</sequence>
<comment type="caution">
    <text evidence="7">The sequence shown here is derived from an EMBL/GenBank/DDBJ whole genome shotgun (WGS) entry which is preliminary data.</text>
</comment>
<evidence type="ECO:0000256" key="2">
    <source>
        <dbReference type="ARBA" id="ARBA00022771"/>
    </source>
</evidence>
<feature type="region of interest" description="Disordered" evidence="5">
    <location>
        <begin position="1"/>
        <end position="20"/>
    </location>
</feature>
<evidence type="ECO:0000259" key="6">
    <source>
        <dbReference type="PROSITE" id="PS50089"/>
    </source>
</evidence>
<evidence type="ECO:0000313" key="8">
    <source>
        <dbReference type="Proteomes" id="UP000886998"/>
    </source>
</evidence>
<evidence type="ECO:0000256" key="4">
    <source>
        <dbReference type="PROSITE-ProRule" id="PRU00175"/>
    </source>
</evidence>
<keyword evidence="2 4" id="KW-0863">Zinc-finger</keyword>
<dbReference type="Proteomes" id="UP000886998">
    <property type="component" value="Unassembled WGS sequence"/>
</dbReference>
<dbReference type="GO" id="GO:0008270">
    <property type="term" value="F:zinc ion binding"/>
    <property type="evidence" value="ECO:0007669"/>
    <property type="project" value="UniProtKB-KW"/>
</dbReference>
<dbReference type="SUPFAM" id="SSF57850">
    <property type="entry name" value="RING/U-box"/>
    <property type="match status" value="1"/>
</dbReference>
<dbReference type="OrthoDB" id="8062037at2759"/>
<dbReference type="Pfam" id="PF13639">
    <property type="entry name" value="zf-RING_2"/>
    <property type="match status" value="1"/>
</dbReference>
<dbReference type="CDD" id="cd16448">
    <property type="entry name" value="RING-H2"/>
    <property type="match status" value="1"/>
</dbReference>
<dbReference type="SMART" id="SM01197">
    <property type="entry name" value="FANCL_C"/>
    <property type="match status" value="1"/>
</dbReference>
<reference evidence="7" key="1">
    <citation type="submission" date="2020-08" db="EMBL/GenBank/DDBJ databases">
        <title>Multicomponent nature underlies the extraordinary mechanical properties of spider dragline silk.</title>
        <authorList>
            <person name="Kono N."/>
            <person name="Nakamura H."/>
            <person name="Mori M."/>
            <person name="Yoshida Y."/>
            <person name="Ohtoshi R."/>
            <person name="Malay A.D."/>
            <person name="Moran D.A.P."/>
            <person name="Tomita M."/>
            <person name="Numata K."/>
            <person name="Arakawa K."/>
        </authorList>
    </citation>
    <scope>NUCLEOTIDE SEQUENCE</scope>
</reference>
<keyword evidence="8" id="KW-1185">Reference proteome</keyword>
<name>A0A8X7CCJ3_9ARAC</name>
<dbReference type="InterPro" id="IPR013083">
    <property type="entry name" value="Znf_RING/FYVE/PHD"/>
</dbReference>
<keyword evidence="3" id="KW-0862">Zinc</keyword>
<dbReference type="AlphaFoldDB" id="A0A8X7CCJ3"/>